<feature type="repeat" description="RCC1" evidence="2">
    <location>
        <begin position="47"/>
        <end position="99"/>
    </location>
</feature>
<dbReference type="AlphaFoldDB" id="A0ABD0YEU4"/>
<dbReference type="Proteomes" id="UP001558652">
    <property type="component" value="Unassembled WGS sequence"/>
</dbReference>
<name>A0ABD0YEU4_9HEMI</name>
<dbReference type="SUPFAM" id="SSF50985">
    <property type="entry name" value="RCC1/BLIP-II"/>
    <property type="match status" value="1"/>
</dbReference>
<evidence type="ECO:0000313" key="4">
    <source>
        <dbReference type="Proteomes" id="UP001558652"/>
    </source>
</evidence>
<sequence>MYLEYGGEDLRHWGVFANLENGILETVELFQVFGELNECGLFVTSDDEVYVVGDNCDGQLGLDASFKKATSPVRVDGLCYKNVIELCCGWWHVIALCSDGSVYSMGDNTWGQLGRDTNPTETVGKVNIKEPVLEVACGIRHTLLLTDSLKVYNFGDCSGKQCYAQESILRGLKEPLMVPLDGFEGIPTAIACGARSSLVFSDRKEVCFWGTTVSLSSVMEYYPQTGKQEAVIPVGDSMLTFKANTTGIEADQFFKFPNVLNDIISGTSPVSVIEINDYNEDVYFAFLRYLYTGELTDCNLDQIVVSYYHDNGLGFDSLGGQSWLKARLASGPMGVMAGEEKTTIEKDLDSRFPKELYQLAEIADVPMNRSTLTAVMELLQLGYRPHAVVSLLKEIIANKKERKITVKI</sequence>
<gene>
    <name evidence="3" type="ORF">AAG570_005288</name>
</gene>
<dbReference type="PROSITE" id="PS50012">
    <property type="entry name" value="RCC1_3"/>
    <property type="match status" value="2"/>
</dbReference>
<evidence type="ECO:0000256" key="2">
    <source>
        <dbReference type="PROSITE-ProRule" id="PRU00235"/>
    </source>
</evidence>
<comment type="caution">
    <text evidence="3">The sequence shown here is derived from an EMBL/GenBank/DDBJ whole genome shotgun (WGS) entry which is preliminary data.</text>
</comment>
<dbReference type="PRINTS" id="PR00633">
    <property type="entry name" value="RCCNDNSATION"/>
</dbReference>
<dbReference type="InterPro" id="IPR009091">
    <property type="entry name" value="RCC1/BLIP-II"/>
</dbReference>
<dbReference type="InterPro" id="IPR000408">
    <property type="entry name" value="Reg_chr_condens"/>
</dbReference>
<dbReference type="PANTHER" id="PTHR22870">
    <property type="entry name" value="REGULATOR OF CHROMOSOME CONDENSATION"/>
    <property type="match status" value="1"/>
</dbReference>
<dbReference type="PROSITE" id="PS00626">
    <property type="entry name" value="RCC1_2"/>
    <property type="match status" value="1"/>
</dbReference>
<protein>
    <submittedName>
        <fullName evidence="3">Uncharacterized protein</fullName>
    </submittedName>
</protein>
<dbReference type="Gene3D" id="2.130.10.30">
    <property type="entry name" value="Regulator of chromosome condensation 1/beta-lactamase-inhibitor protein II"/>
    <property type="match status" value="1"/>
</dbReference>
<reference evidence="3 4" key="1">
    <citation type="submission" date="2024-07" db="EMBL/GenBank/DDBJ databases">
        <title>Chromosome-level genome assembly of the water stick insect Ranatra chinensis (Heteroptera: Nepidae).</title>
        <authorList>
            <person name="Liu X."/>
        </authorList>
    </citation>
    <scope>NUCLEOTIDE SEQUENCE [LARGE SCALE GENOMIC DNA]</scope>
    <source>
        <strain evidence="3">Cailab_2021Rc</strain>
        <tissue evidence="3">Muscle</tissue>
    </source>
</reference>
<proteinExistence type="predicted"/>
<organism evidence="3 4">
    <name type="scientific">Ranatra chinensis</name>
    <dbReference type="NCBI Taxonomy" id="642074"/>
    <lineage>
        <taxon>Eukaryota</taxon>
        <taxon>Metazoa</taxon>
        <taxon>Ecdysozoa</taxon>
        <taxon>Arthropoda</taxon>
        <taxon>Hexapoda</taxon>
        <taxon>Insecta</taxon>
        <taxon>Pterygota</taxon>
        <taxon>Neoptera</taxon>
        <taxon>Paraneoptera</taxon>
        <taxon>Hemiptera</taxon>
        <taxon>Heteroptera</taxon>
        <taxon>Panheteroptera</taxon>
        <taxon>Nepomorpha</taxon>
        <taxon>Nepidae</taxon>
        <taxon>Ranatrinae</taxon>
        <taxon>Ranatra</taxon>
    </lineage>
</organism>
<feature type="repeat" description="RCC1" evidence="2">
    <location>
        <begin position="100"/>
        <end position="148"/>
    </location>
</feature>
<dbReference type="EMBL" id="JBFDAA010000017">
    <property type="protein sequence ID" value="KAL1116818.1"/>
    <property type="molecule type" value="Genomic_DNA"/>
</dbReference>
<accession>A0ABD0YEU4</accession>
<evidence type="ECO:0000256" key="1">
    <source>
        <dbReference type="ARBA" id="ARBA00022737"/>
    </source>
</evidence>
<keyword evidence="4" id="KW-1185">Reference proteome</keyword>
<dbReference type="Pfam" id="PF00415">
    <property type="entry name" value="RCC1"/>
    <property type="match status" value="2"/>
</dbReference>
<dbReference type="PANTHER" id="PTHR22870:SF408">
    <property type="entry name" value="OS09G0560450 PROTEIN"/>
    <property type="match status" value="1"/>
</dbReference>
<keyword evidence="1" id="KW-0677">Repeat</keyword>
<evidence type="ECO:0000313" key="3">
    <source>
        <dbReference type="EMBL" id="KAL1116818.1"/>
    </source>
</evidence>
<dbReference type="InterPro" id="IPR051210">
    <property type="entry name" value="Ub_ligase/GEF_domain"/>
</dbReference>